<evidence type="ECO:0000313" key="4">
    <source>
        <dbReference type="EMBL" id="GAA1761296.1"/>
    </source>
</evidence>
<sequence length="132" mass="14611">METDHTATPPNLVLEEDERPVEGWSDERGRLTWRPLFSADATPTDQLVTGVAELQEDGFLALHRHEQAETYYVLAGEGVVTLDGAEHPVRAGSSVFIPGSSEHGIRNTGTQKLRFFYALAADDFSDVEYVFS</sequence>
<evidence type="ECO:0000313" key="5">
    <source>
        <dbReference type="Proteomes" id="UP001501204"/>
    </source>
</evidence>
<gene>
    <name evidence="4" type="ORF">GCM10009767_20410</name>
</gene>
<evidence type="ECO:0000259" key="3">
    <source>
        <dbReference type="Pfam" id="PF07883"/>
    </source>
</evidence>
<dbReference type="PANTHER" id="PTHR35848">
    <property type="entry name" value="OXALATE-BINDING PROTEIN"/>
    <property type="match status" value="1"/>
</dbReference>
<comment type="caution">
    <text evidence="4">The sequence shown here is derived from an EMBL/GenBank/DDBJ whole genome shotgun (WGS) entry which is preliminary data.</text>
</comment>
<feature type="region of interest" description="Disordered" evidence="2">
    <location>
        <begin position="1"/>
        <end position="25"/>
    </location>
</feature>
<evidence type="ECO:0000256" key="2">
    <source>
        <dbReference type="SAM" id="MobiDB-lite"/>
    </source>
</evidence>
<dbReference type="EMBL" id="BAAAOA010000020">
    <property type="protein sequence ID" value="GAA1761296.1"/>
    <property type="molecule type" value="Genomic_DNA"/>
</dbReference>
<accession>A0ABP4WVD1</accession>
<dbReference type="InterPro" id="IPR014710">
    <property type="entry name" value="RmlC-like_jellyroll"/>
</dbReference>
<dbReference type="PANTHER" id="PTHR35848:SF6">
    <property type="entry name" value="CUPIN TYPE-2 DOMAIN-CONTAINING PROTEIN"/>
    <property type="match status" value="1"/>
</dbReference>
<evidence type="ECO:0000256" key="1">
    <source>
        <dbReference type="ARBA" id="ARBA00022723"/>
    </source>
</evidence>
<organism evidence="4 5">
    <name type="scientific">Kocuria aegyptia</name>
    <dbReference type="NCBI Taxonomy" id="330943"/>
    <lineage>
        <taxon>Bacteria</taxon>
        <taxon>Bacillati</taxon>
        <taxon>Actinomycetota</taxon>
        <taxon>Actinomycetes</taxon>
        <taxon>Micrococcales</taxon>
        <taxon>Micrococcaceae</taxon>
        <taxon>Kocuria</taxon>
    </lineage>
</organism>
<dbReference type="Gene3D" id="2.60.120.10">
    <property type="entry name" value="Jelly Rolls"/>
    <property type="match status" value="1"/>
</dbReference>
<dbReference type="Pfam" id="PF07883">
    <property type="entry name" value="Cupin_2"/>
    <property type="match status" value="1"/>
</dbReference>
<feature type="domain" description="Cupin type-2" evidence="3">
    <location>
        <begin position="53"/>
        <end position="116"/>
    </location>
</feature>
<proteinExistence type="predicted"/>
<dbReference type="Proteomes" id="UP001501204">
    <property type="component" value="Unassembled WGS sequence"/>
</dbReference>
<keyword evidence="5" id="KW-1185">Reference proteome</keyword>
<dbReference type="InterPro" id="IPR013096">
    <property type="entry name" value="Cupin_2"/>
</dbReference>
<dbReference type="InterPro" id="IPR051610">
    <property type="entry name" value="GPI/OXD"/>
</dbReference>
<name>A0ABP4WVD1_9MICC</name>
<dbReference type="InterPro" id="IPR011051">
    <property type="entry name" value="RmlC_Cupin_sf"/>
</dbReference>
<dbReference type="SUPFAM" id="SSF51182">
    <property type="entry name" value="RmlC-like cupins"/>
    <property type="match status" value="1"/>
</dbReference>
<dbReference type="RefSeq" id="WP_344122179.1">
    <property type="nucleotide sequence ID" value="NZ_BAAAOA010000020.1"/>
</dbReference>
<reference evidence="5" key="1">
    <citation type="journal article" date="2019" name="Int. J. Syst. Evol. Microbiol.">
        <title>The Global Catalogue of Microorganisms (GCM) 10K type strain sequencing project: providing services to taxonomists for standard genome sequencing and annotation.</title>
        <authorList>
            <consortium name="The Broad Institute Genomics Platform"/>
            <consortium name="The Broad Institute Genome Sequencing Center for Infectious Disease"/>
            <person name="Wu L."/>
            <person name="Ma J."/>
        </authorList>
    </citation>
    <scope>NUCLEOTIDE SEQUENCE [LARGE SCALE GENOMIC DNA]</scope>
    <source>
        <strain evidence="5">JCM 14735</strain>
    </source>
</reference>
<keyword evidence="1" id="KW-0479">Metal-binding</keyword>
<protein>
    <recommendedName>
        <fullName evidence="3">Cupin type-2 domain-containing protein</fullName>
    </recommendedName>
</protein>